<evidence type="ECO:0000259" key="2">
    <source>
        <dbReference type="Pfam" id="PF03795"/>
    </source>
</evidence>
<evidence type="ECO:0000313" key="3">
    <source>
        <dbReference type="EMBL" id="ASV66769.1"/>
    </source>
</evidence>
<feature type="domain" description="YCII-related" evidence="2">
    <location>
        <begin position="13"/>
        <end position="82"/>
    </location>
</feature>
<comment type="similarity">
    <text evidence="1">Belongs to the YciI family.</text>
</comment>
<sequence>MAYFAAILHMVDIEKSKEIRPDHLAYLNKLEKEQKIFAKGPFADGTGGLVVYNADSYDEAMTLAENDPYIVHHARRLELKEWSIIE</sequence>
<name>A0A248TF53_9BACI</name>
<dbReference type="KEGG" id="bko:CKF48_05205"/>
<dbReference type="PANTHER" id="PTHR37828:SF1">
    <property type="entry name" value="YCII-RELATED DOMAIN-CONTAINING PROTEIN"/>
    <property type="match status" value="1"/>
</dbReference>
<keyword evidence="4" id="KW-1185">Reference proteome</keyword>
<dbReference type="AlphaFoldDB" id="A0A248TF53"/>
<dbReference type="PANTHER" id="PTHR37828">
    <property type="entry name" value="GSR2449 PROTEIN"/>
    <property type="match status" value="1"/>
</dbReference>
<accession>A0A248TF53</accession>
<evidence type="ECO:0000313" key="4">
    <source>
        <dbReference type="Proteomes" id="UP000215137"/>
    </source>
</evidence>
<dbReference type="RefSeq" id="WP_095370344.1">
    <property type="nucleotide sequence ID" value="NZ_CP022983.1"/>
</dbReference>
<dbReference type="Proteomes" id="UP000215137">
    <property type="component" value="Chromosome"/>
</dbReference>
<dbReference type="Pfam" id="PF03795">
    <property type="entry name" value="YCII"/>
    <property type="match status" value="1"/>
</dbReference>
<dbReference type="OrthoDB" id="162319at2"/>
<dbReference type="SUPFAM" id="SSF54909">
    <property type="entry name" value="Dimeric alpha+beta barrel"/>
    <property type="match status" value="1"/>
</dbReference>
<dbReference type="Gene3D" id="3.30.70.1060">
    <property type="entry name" value="Dimeric alpha+beta barrel"/>
    <property type="match status" value="1"/>
</dbReference>
<reference evidence="3 4" key="1">
    <citation type="submission" date="2017-08" db="EMBL/GenBank/DDBJ databases">
        <title>Complete Genome Sequence of Bacillus kochii Oregon-R-modENCODE STRAIN BDGP4, isolated from Drosophila melanogaster gut.</title>
        <authorList>
            <person name="Wan K.H."/>
            <person name="Yu C."/>
            <person name="Park S."/>
            <person name="Hammonds A.S."/>
            <person name="Booth B.W."/>
            <person name="Celniker S.E."/>
        </authorList>
    </citation>
    <scope>NUCLEOTIDE SEQUENCE [LARGE SCALE GENOMIC DNA]</scope>
    <source>
        <strain evidence="3 4">BDGP4</strain>
    </source>
</reference>
<evidence type="ECO:0000256" key="1">
    <source>
        <dbReference type="ARBA" id="ARBA00007689"/>
    </source>
</evidence>
<dbReference type="EMBL" id="CP022983">
    <property type="protein sequence ID" value="ASV66769.1"/>
    <property type="molecule type" value="Genomic_DNA"/>
</dbReference>
<organism evidence="3 4">
    <name type="scientific">Cytobacillus kochii</name>
    <dbReference type="NCBI Taxonomy" id="859143"/>
    <lineage>
        <taxon>Bacteria</taxon>
        <taxon>Bacillati</taxon>
        <taxon>Bacillota</taxon>
        <taxon>Bacilli</taxon>
        <taxon>Bacillales</taxon>
        <taxon>Bacillaceae</taxon>
        <taxon>Cytobacillus</taxon>
    </lineage>
</organism>
<proteinExistence type="inferred from homology"/>
<dbReference type="InterPro" id="IPR011008">
    <property type="entry name" value="Dimeric_a/b-barrel"/>
</dbReference>
<dbReference type="InterPro" id="IPR005545">
    <property type="entry name" value="YCII"/>
</dbReference>
<gene>
    <name evidence="3" type="ORF">CKF48_05205</name>
</gene>
<protein>
    <recommendedName>
        <fullName evidence="2">YCII-related domain-containing protein</fullName>
    </recommendedName>
</protein>